<proteinExistence type="predicted"/>
<dbReference type="Proteomes" id="UP000076154">
    <property type="component" value="Unassembled WGS sequence"/>
</dbReference>
<feature type="region of interest" description="Disordered" evidence="1">
    <location>
        <begin position="1"/>
        <end position="59"/>
    </location>
</feature>
<feature type="compositionally biased region" description="Basic and acidic residues" evidence="1">
    <location>
        <begin position="1"/>
        <end position="36"/>
    </location>
</feature>
<reference evidence="2" key="1">
    <citation type="submission" date="2018-04" db="EMBL/GenBank/DDBJ databases">
        <title>Whole genome sequencing of Hypsizygus marmoreus.</title>
        <authorList>
            <person name="Choi I.-G."/>
            <person name="Min B."/>
            <person name="Kim J.-G."/>
            <person name="Kim S."/>
            <person name="Oh Y.-L."/>
            <person name="Kong W.-S."/>
            <person name="Park H."/>
            <person name="Jeong J."/>
            <person name="Song E.-S."/>
        </authorList>
    </citation>
    <scope>NUCLEOTIDE SEQUENCE [LARGE SCALE GENOMIC DNA]</scope>
    <source>
        <strain evidence="2">51987-8</strain>
    </source>
</reference>
<dbReference type="EMBL" id="LUEZ02000129">
    <property type="protein sequence ID" value="RDB16203.1"/>
    <property type="molecule type" value="Genomic_DNA"/>
</dbReference>
<dbReference type="AlphaFoldDB" id="A0A369J8Y2"/>
<evidence type="ECO:0000313" key="3">
    <source>
        <dbReference type="Proteomes" id="UP000076154"/>
    </source>
</evidence>
<evidence type="ECO:0000256" key="1">
    <source>
        <dbReference type="SAM" id="MobiDB-lite"/>
    </source>
</evidence>
<keyword evidence="3" id="KW-1185">Reference proteome</keyword>
<dbReference type="InParanoid" id="A0A369J8Y2"/>
<protein>
    <submittedName>
        <fullName evidence="2">Uncharacterized protein</fullName>
    </submittedName>
</protein>
<comment type="caution">
    <text evidence="2">The sequence shown here is derived from an EMBL/GenBank/DDBJ whole genome shotgun (WGS) entry which is preliminary data.</text>
</comment>
<gene>
    <name evidence="2" type="ORF">Hypma_003125</name>
</gene>
<name>A0A369J8Y2_HYPMA</name>
<organism evidence="2 3">
    <name type="scientific">Hypsizygus marmoreus</name>
    <name type="common">White beech mushroom</name>
    <name type="synonym">Agaricus marmoreus</name>
    <dbReference type="NCBI Taxonomy" id="39966"/>
    <lineage>
        <taxon>Eukaryota</taxon>
        <taxon>Fungi</taxon>
        <taxon>Dikarya</taxon>
        <taxon>Basidiomycota</taxon>
        <taxon>Agaricomycotina</taxon>
        <taxon>Agaricomycetes</taxon>
        <taxon>Agaricomycetidae</taxon>
        <taxon>Agaricales</taxon>
        <taxon>Tricholomatineae</taxon>
        <taxon>Lyophyllaceae</taxon>
        <taxon>Hypsizygus</taxon>
    </lineage>
</organism>
<accession>A0A369J8Y2</accession>
<evidence type="ECO:0000313" key="2">
    <source>
        <dbReference type="EMBL" id="RDB16203.1"/>
    </source>
</evidence>
<sequence length="59" mass="6805">MKPEKEEEKDGPQIGTPHEKKNHDYDHERKTDRDTETETETEEGSLLANARPRDIMALG</sequence>